<dbReference type="Gene3D" id="1.10.10.10">
    <property type="entry name" value="Winged helix-like DNA-binding domain superfamily/Winged helix DNA-binding domain"/>
    <property type="match status" value="1"/>
</dbReference>
<dbReference type="Proteomes" id="UP000595374">
    <property type="component" value="Chromosome"/>
</dbReference>
<gene>
    <name evidence="1" type="ORF">I6H47_15720</name>
</gene>
<dbReference type="InterPro" id="IPR036388">
    <property type="entry name" value="WH-like_DNA-bd_sf"/>
</dbReference>
<dbReference type="Pfam" id="PF13412">
    <property type="entry name" value="HTH_24"/>
    <property type="match status" value="1"/>
</dbReference>
<evidence type="ECO:0000313" key="1">
    <source>
        <dbReference type="EMBL" id="QQB14186.1"/>
    </source>
</evidence>
<dbReference type="InterPro" id="IPR011991">
    <property type="entry name" value="ArsR-like_HTH"/>
</dbReference>
<dbReference type="SUPFAM" id="SSF46785">
    <property type="entry name" value="Winged helix' DNA-binding domain"/>
    <property type="match status" value="1"/>
</dbReference>
<organism evidence="1 2">
    <name type="scientific">Brevibacterium casei</name>
    <dbReference type="NCBI Taxonomy" id="33889"/>
    <lineage>
        <taxon>Bacteria</taxon>
        <taxon>Bacillati</taxon>
        <taxon>Actinomycetota</taxon>
        <taxon>Actinomycetes</taxon>
        <taxon>Micrococcales</taxon>
        <taxon>Brevibacteriaceae</taxon>
        <taxon>Brevibacterium</taxon>
    </lineage>
</organism>
<proteinExistence type="predicted"/>
<sequence>MPRRTTDYRGLTELSRVRLLGAVQQGPDRTLKDLAEAVGLHINTVRDHLGVLIDEGLVSARPRPSGTRGRPPTVYRAVDDAEMNPAAKSRIERAKALGPVLARVGYSCVPESVRRLGDGAGEQFDALVDHLDDSGLEPVADDTGLGIALAACPHLELVGDERTMACAVHARLLHDVLAQVPGPLRVAEVKPFLTATTCELRLQATGHQAQPA</sequence>
<dbReference type="EMBL" id="CP065989">
    <property type="protein sequence ID" value="QQB14186.1"/>
    <property type="molecule type" value="Genomic_DNA"/>
</dbReference>
<accession>A0A7T3ZYR7</accession>
<protein>
    <submittedName>
        <fullName evidence="1">Winged helix-turn-helix transcriptional regulator</fullName>
    </submittedName>
</protein>
<dbReference type="AlphaFoldDB" id="A0A7T3ZYR7"/>
<evidence type="ECO:0000313" key="2">
    <source>
        <dbReference type="Proteomes" id="UP000595374"/>
    </source>
</evidence>
<dbReference type="InterPro" id="IPR036390">
    <property type="entry name" value="WH_DNA-bd_sf"/>
</dbReference>
<reference evidence="1 2" key="1">
    <citation type="submission" date="2020-12" db="EMBL/GenBank/DDBJ databases">
        <title>FDA dAtabase for Regulatory Grade micrObial Sequences (FDA-ARGOS): Supporting development and validation of Infectious Disease Dx tests.</title>
        <authorList>
            <person name="Sproer C."/>
            <person name="Gronow S."/>
            <person name="Severitt S."/>
            <person name="Schroder I."/>
            <person name="Tallon L."/>
            <person name="Sadzewicz L."/>
            <person name="Zhao X."/>
            <person name="Boylan J."/>
            <person name="Ott S."/>
            <person name="Bowen H."/>
            <person name="Vavikolanu K."/>
            <person name="Mehta A."/>
            <person name="Aluvathingal J."/>
            <person name="Nadendla S."/>
            <person name="Lowell S."/>
            <person name="Myers T."/>
            <person name="Yan Y."/>
            <person name="Sichtig H."/>
        </authorList>
    </citation>
    <scope>NUCLEOTIDE SEQUENCE [LARGE SCALE GENOMIC DNA]</scope>
    <source>
        <strain evidence="1 2">FDAARGOS_990</strain>
    </source>
</reference>
<dbReference type="RefSeq" id="WP_198499298.1">
    <property type="nucleotide sequence ID" value="NZ_CP065989.1"/>
</dbReference>
<dbReference type="CDD" id="cd00090">
    <property type="entry name" value="HTH_ARSR"/>
    <property type="match status" value="1"/>
</dbReference>
<name>A0A7T3ZYR7_9MICO</name>